<feature type="compositionally biased region" description="Low complexity" evidence="1">
    <location>
        <begin position="134"/>
        <end position="152"/>
    </location>
</feature>
<evidence type="ECO:0000313" key="3">
    <source>
        <dbReference type="Proteomes" id="UP001227230"/>
    </source>
</evidence>
<reference evidence="2 3" key="1">
    <citation type="journal article" date="2023" name="Hortic Res">
        <title>The complete reference genome for grapevine (Vitis vinifera L.) genetics and breeding.</title>
        <authorList>
            <person name="Shi X."/>
            <person name="Cao S."/>
            <person name="Wang X."/>
            <person name="Huang S."/>
            <person name="Wang Y."/>
            <person name="Liu Z."/>
            <person name="Liu W."/>
            <person name="Leng X."/>
            <person name="Peng Y."/>
            <person name="Wang N."/>
            <person name="Wang Y."/>
            <person name="Ma Z."/>
            <person name="Xu X."/>
            <person name="Zhang F."/>
            <person name="Xue H."/>
            <person name="Zhong H."/>
            <person name="Wang Y."/>
            <person name="Zhang K."/>
            <person name="Velt A."/>
            <person name="Avia K."/>
            <person name="Holtgrawe D."/>
            <person name="Grimplet J."/>
            <person name="Matus J.T."/>
            <person name="Ware D."/>
            <person name="Wu X."/>
            <person name="Wang H."/>
            <person name="Liu C."/>
            <person name="Fang Y."/>
            <person name="Rustenholz C."/>
            <person name="Cheng Z."/>
            <person name="Xiao H."/>
            <person name="Zhou Y."/>
        </authorList>
    </citation>
    <scope>NUCLEOTIDE SEQUENCE [LARGE SCALE GENOMIC DNA]</scope>
    <source>
        <strain evidence="3">cv. Pinot noir / PN40024</strain>
        <tissue evidence="2">Leaf</tissue>
    </source>
</reference>
<organism evidence="2 3">
    <name type="scientific">Vitis vinifera</name>
    <name type="common">Grape</name>
    <dbReference type="NCBI Taxonomy" id="29760"/>
    <lineage>
        <taxon>Eukaryota</taxon>
        <taxon>Viridiplantae</taxon>
        <taxon>Streptophyta</taxon>
        <taxon>Embryophyta</taxon>
        <taxon>Tracheophyta</taxon>
        <taxon>Spermatophyta</taxon>
        <taxon>Magnoliopsida</taxon>
        <taxon>eudicotyledons</taxon>
        <taxon>Gunneridae</taxon>
        <taxon>Pentapetalae</taxon>
        <taxon>rosids</taxon>
        <taxon>Vitales</taxon>
        <taxon>Vitaceae</taxon>
        <taxon>Viteae</taxon>
        <taxon>Vitis</taxon>
    </lineage>
</organism>
<protein>
    <submittedName>
        <fullName evidence="2">Uncharacterized protein</fullName>
    </submittedName>
</protein>
<name>A0ABY9DQJ7_VITVI</name>
<dbReference type="Pfam" id="PF05097">
    <property type="entry name" value="DUF688"/>
    <property type="match status" value="1"/>
</dbReference>
<feature type="region of interest" description="Disordered" evidence="1">
    <location>
        <begin position="1"/>
        <end position="72"/>
    </location>
</feature>
<dbReference type="PANTHER" id="PTHR35466">
    <property type="entry name" value="SERINE/ARGININE REPETITIVE MATRIX PROTEIN 1"/>
    <property type="match status" value="1"/>
</dbReference>
<evidence type="ECO:0000256" key="1">
    <source>
        <dbReference type="SAM" id="MobiDB-lite"/>
    </source>
</evidence>
<feature type="compositionally biased region" description="Pro residues" evidence="1">
    <location>
        <begin position="46"/>
        <end position="62"/>
    </location>
</feature>
<keyword evidence="3" id="KW-1185">Reference proteome</keyword>
<feature type="compositionally biased region" description="Polar residues" evidence="1">
    <location>
        <begin position="32"/>
        <end position="41"/>
    </location>
</feature>
<gene>
    <name evidence="2" type="ORF">VitviT2T_027050</name>
</gene>
<dbReference type="PANTHER" id="PTHR35466:SF4">
    <property type="entry name" value="EXPRESSED PROTEIN"/>
    <property type="match status" value="1"/>
</dbReference>
<dbReference type="EMBL" id="CP126665">
    <property type="protein sequence ID" value="WKA09396.1"/>
    <property type="molecule type" value="Genomic_DNA"/>
</dbReference>
<dbReference type="Proteomes" id="UP001227230">
    <property type="component" value="Chromosome 18"/>
</dbReference>
<evidence type="ECO:0000313" key="2">
    <source>
        <dbReference type="EMBL" id="WKA09396.1"/>
    </source>
</evidence>
<proteinExistence type="predicted"/>
<dbReference type="InterPro" id="IPR007789">
    <property type="entry name" value="DUF688"/>
</dbReference>
<sequence>MDVDESFRQPGAVPFKWEIRPGVPKVQHRHQQPGNHQRSSTNPPQKLRPPPSSPRSNFPPLPEFQTGTFRSAPRARSDRWIFDQPAVVSVGCFPAPLMSRKDSKKRIVKLPEPMFNSDIEILTRRSFSFRRAPSPFLASPSSSYSSYGSSPRPVRDSDWAGFGLF</sequence>
<accession>A0ABY9DQJ7</accession>
<feature type="region of interest" description="Disordered" evidence="1">
    <location>
        <begin position="134"/>
        <end position="165"/>
    </location>
</feature>